<protein>
    <recommendedName>
        <fullName evidence="3">Cupin</fullName>
    </recommendedName>
</protein>
<evidence type="ECO:0000313" key="2">
    <source>
        <dbReference type="Proteomes" id="UP000248597"/>
    </source>
</evidence>
<dbReference type="SUPFAM" id="SSF51182">
    <property type="entry name" value="RmlC-like cupins"/>
    <property type="match status" value="1"/>
</dbReference>
<name>A0A2W5MRX9_SPHMC</name>
<dbReference type="AlphaFoldDB" id="A0A2W5MRX9"/>
<comment type="caution">
    <text evidence="1">The sequence shown here is derived from an EMBL/GenBank/DDBJ whole genome shotgun (WGS) entry which is preliminary data.</text>
</comment>
<accession>A0A2W5MRX9</accession>
<organism evidence="1 2">
    <name type="scientific">Sphingopyxis macrogoltabida</name>
    <name type="common">Sphingomonas macrogoltabidus</name>
    <dbReference type="NCBI Taxonomy" id="33050"/>
    <lineage>
        <taxon>Bacteria</taxon>
        <taxon>Pseudomonadati</taxon>
        <taxon>Pseudomonadota</taxon>
        <taxon>Alphaproteobacteria</taxon>
        <taxon>Sphingomonadales</taxon>
        <taxon>Sphingomonadaceae</taxon>
        <taxon>Sphingopyxis</taxon>
    </lineage>
</organism>
<dbReference type="EMBL" id="QFPJ01000013">
    <property type="protein sequence ID" value="PZQ22567.1"/>
    <property type="molecule type" value="Genomic_DNA"/>
</dbReference>
<evidence type="ECO:0008006" key="3">
    <source>
        <dbReference type="Google" id="ProtNLM"/>
    </source>
</evidence>
<dbReference type="Proteomes" id="UP000248597">
    <property type="component" value="Unassembled WGS sequence"/>
</dbReference>
<dbReference type="InterPro" id="IPR011051">
    <property type="entry name" value="RmlC_Cupin_sf"/>
</dbReference>
<dbReference type="Gene3D" id="2.60.120.10">
    <property type="entry name" value="Jelly Rolls"/>
    <property type="match status" value="1"/>
</dbReference>
<dbReference type="InterPro" id="IPR014710">
    <property type="entry name" value="RmlC-like_jellyroll"/>
</dbReference>
<proteinExistence type="predicted"/>
<sequence>MPEADSRDDSPMLRIFRGREAPDLNETQKMTLAGLTPIIESGVARWVGAGVGEGNVTKLLFALPTMSLTYAWFKSGFALPLHSHNADCLYYILAGSLKLGTEELGAGEGFFVGRDVPYTYKPGPEGVEVLEFRTVDSFDMKFQGKTEAYWNKVVAGMDAARPNWPDEAPPSGAPLN</sequence>
<reference evidence="1 2" key="1">
    <citation type="submission" date="2017-08" db="EMBL/GenBank/DDBJ databases">
        <title>Infants hospitalized years apart are colonized by the same room-sourced microbial strains.</title>
        <authorList>
            <person name="Brooks B."/>
            <person name="Olm M.R."/>
            <person name="Firek B.A."/>
            <person name="Baker R."/>
            <person name="Thomas B.C."/>
            <person name="Morowitz M.J."/>
            <person name="Banfield J.F."/>
        </authorList>
    </citation>
    <scope>NUCLEOTIDE SEQUENCE [LARGE SCALE GENOMIC DNA]</scope>
    <source>
        <strain evidence="1">S2_005_003_R2_47</strain>
    </source>
</reference>
<gene>
    <name evidence="1" type="ORF">DI569_07435</name>
</gene>
<evidence type="ECO:0000313" key="1">
    <source>
        <dbReference type="EMBL" id="PZQ22567.1"/>
    </source>
</evidence>